<evidence type="ECO:0000256" key="8">
    <source>
        <dbReference type="SAM" id="Phobius"/>
    </source>
</evidence>
<accession>A0AAE3FZ08</accession>
<feature type="transmembrane region" description="Helical" evidence="8">
    <location>
        <begin position="158"/>
        <end position="184"/>
    </location>
</feature>
<evidence type="ECO:0000313" key="12">
    <source>
        <dbReference type="Proteomes" id="UP001203207"/>
    </source>
</evidence>
<feature type="transmembrane region" description="Helical" evidence="8">
    <location>
        <begin position="306"/>
        <end position="327"/>
    </location>
</feature>
<evidence type="ECO:0000313" key="11">
    <source>
        <dbReference type="EMBL" id="MCL9817988.1"/>
    </source>
</evidence>
<dbReference type="CDD" id="cd00293">
    <property type="entry name" value="USP-like"/>
    <property type="match status" value="1"/>
</dbReference>
<feature type="transmembrane region" description="Helical" evidence="8">
    <location>
        <begin position="368"/>
        <end position="387"/>
    </location>
</feature>
<keyword evidence="6" id="KW-0406">Ion transport</keyword>
<dbReference type="InterPro" id="IPR006153">
    <property type="entry name" value="Cation/H_exchanger_TM"/>
</dbReference>
<feature type="transmembrane region" description="Helical" evidence="8">
    <location>
        <begin position="190"/>
        <end position="213"/>
    </location>
</feature>
<dbReference type="Proteomes" id="UP001203207">
    <property type="component" value="Unassembled WGS sequence"/>
</dbReference>
<keyword evidence="3" id="KW-0050">Antiport</keyword>
<dbReference type="InterPro" id="IPR006016">
    <property type="entry name" value="UspA"/>
</dbReference>
<evidence type="ECO:0000256" key="5">
    <source>
        <dbReference type="ARBA" id="ARBA00022989"/>
    </source>
</evidence>
<dbReference type="PANTHER" id="PTHR43562:SF4">
    <property type="entry name" value="NA(+)_H(+) ANTIPORTER NHAS5"/>
    <property type="match status" value="1"/>
</dbReference>
<evidence type="ECO:0000256" key="6">
    <source>
        <dbReference type="ARBA" id="ARBA00023065"/>
    </source>
</evidence>
<dbReference type="RefSeq" id="WP_250585391.1">
    <property type="nucleotide sequence ID" value="NZ_JAKRVX010000007.1"/>
</dbReference>
<name>A0AAE3FZ08_9EURY</name>
<keyword evidence="5 8" id="KW-1133">Transmembrane helix</keyword>
<keyword evidence="4 8" id="KW-0812">Transmembrane</keyword>
<evidence type="ECO:0000256" key="3">
    <source>
        <dbReference type="ARBA" id="ARBA00022449"/>
    </source>
</evidence>
<dbReference type="AlphaFoldDB" id="A0AAE3FZ08"/>
<keyword evidence="2" id="KW-0813">Transport</keyword>
<feature type="transmembrane region" description="Helical" evidence="8">
    <location>
        <begin position="339"/>
        <end position="362"/>
    </location>
</feature>
<dbReference type="PANTHER" id="PTHR43562">
    <property type="entry name" value="NAPA-TYPE SODIUM/HYDROGEN ANTIPORTER"/>
    <property type="match status" value="1"/>
</dbReference>
<keyword evidence="12" id="KW-1185">Reference proteome</keyword>
<reference evidence="11" key="2">
    <citation type="submission" date="2022-02" db="EMBL/GenBank/DDBJ databases">
        <authorList>
            <person name="Elcheninov A.G."/>
            <person name="Sorokin D.Y."/>
            <person name="Kublanov I.V."/>
        </authorList>
    </citation>
    <scope>NUCLEOTIDE SEQUENCE</scope>
    <source>
        <strain evidence="11">AArc-St2</strain>
    </source>
</reference>
<feature type="domain" description="Cation/H+ exchanger transmembrane" evidence="10">
    <location>
        <begin position="26"/>
        <end position="387"/>
    </location>
</feature>
<dbReference type="EMBL" id="JAKRVX010000007">
    <property type="protein sequence ID" value="MCL9817988.1"/>
    <property type="molecule type" value="Genomic_DNA"/>
</dbReference>
<feature type="transmembrane region" description="Helical" evidence="8">
    <location>
        <begin position="98"/>
        <end position="119"/>
    </location>
</feature>
<gene>
    <name evidence="11" type="ORF">AArcSt2_13685</name>
</gene>
<feature type="transmembrane region" description="Helical" evidence="8">
    <location>
        <begin position="42"/>
        <end position="61"/>
    </location>
</feature>
<dbReference type="Gene3D" id="3.40.50.12370">
    <property type="match status" value="1"/>
</dbReference>
<feature type="transmembrane region" description="Helical" evidence="8">
    <location>
        <begin position="18"/>
        <end position="35"/>
    </location>
</feature>
<dbReference type="InterPro" id="IPR038770">
    <property type="entry name" value="Na+/solute_symporter_sf"/>
</dbReference>
<dbReference type="Gene3D" id="1.20.1530.20">
    <property type="match status" value="1"/>
</dbReference>
<evidence type="ECO:0000256" key="2">
    <source>
        <dbReference type="ARBA" id="ARBA00022448"/>
    </source>
</evidence>
<protein>
    <submittedName>
        <fullName evidence="11">Cation:proton antiporter</fullName>
    </submittedName>
</protein>
<dbReference type="Pfam" id="PF00999">
    <property type="entry name" value="Na_H_Exchanger"/>
    <property type="match status" value="1"/>
</dbReference>
<evidence type="ECO:0000256" key="4">
    <source>
        <dbReference type="ARBA" id="ARBA00022692"/>
    </source>
</evidence>
<evidence type="ECO:0000256" key="7">
    <source>
        <dbReference type="ARBA" id="ARBA00023136"/>
    </source>
</evidence>
<feature type="transmembrane region" description="Helical" evidence="8">
    <location>
        <begin position="67"/>
        <end position="86"/>
    </location>
</feature>
<feature type="transmembrane region" description="Helical" evidence="8">
    <location>
        <begin position="125"/>
        <end position="146"/>
    </location>
</feature>
<dbReference type="Pfam" id="PF00582">
    <property type="entry name" value="Usp"/>
    <property type="match status" value="1"/>
</dbReference>
<feature type="transmembrane region" description="Helical" evidence="8">
    <location>
        <begin position="225"/>
        <end position="241"/>
    </location>
</feature>
<dbReference type="GO" id="GO:0015297">
    <property type="term" value="F:antiporter activity"/>
    <property type="evidence" value="ECO:0007669"/>
    <property type="project" value="UniProtKB-KW"/>
</dbReference>
<comment type="subcellular location">
    <subcellularLocation>
        <location evidence="1">Membrane</location>
        <topology evidence="1">Multi-pass membrane protein</topology>
    </subcellularLocation>
</comment>
<evidence type="ECO:0000256" key="1">
    <source>
        <dbReference type="ARBA" id="ARBA00004141"/>
    </source>
</evidence>
<dbReference type="GO" id="GO:1902600">
    <property type="term" value="P:proton transmembrane transport"/>
    <property type="evidence" value="ECO:0007669"/>
    <property type="project" value="InterPro"/>
</dbReference>
<organism evidence="11 12">
    <name type="scientific">Natronocalculus amylovorans</name>
    <dbReference type="NCBI Taxonomy" id="2917812"/>
    <lineage>
        <taxon>Archaea</taxon>
        <taxon>Methanobacteriati</taxon>
        <taxon>Methanobacteriota</taxon>
        <taxon>Stenosarchaea group</taxon>
        <taxon>Halobacteria</taxon>
        <taxon>Halobacteriales</taxon>
        <taxon>Haloferacaceae</taxon>
        <taxon>Natronocalculus</taxon>
    </lineage>
</organism>
<sequence length="686" mass="74584">MSLTGLIPFYSFPIEEPVYVFTLAIAAFFIGPLLIKRVGFPGIVGIVILGALLGPGGSGLVAHSDGIILLGEVGLIYLLFTVGLELDLQGFSEDPQGAAIFGLTSFFLPFFVGTAAGIIILNLEFWAAVLLAAVFASHTLLSYPIANQYGVTKNKAVTAVFGGILFTDTLALVILAVVTGAVAGGLSPMLFIQIFGSVLLLFAATWYLAPPVARWFFQNLSEESYFEFLLVLTIFFAAASFAEVLDIAPILGAFVAGIALNRLIAEGGILRTRIEFVGNALFIPFFLIHVGMLVDFSVIFDGVRTLEVAFVIITVMVVMKAVAAWVVSKIQGYDINELGLMFGLSTGQAAAALAITLIGFDIGLFSEAVLNAVVLMLLATALISPFLTERYASKLALSKEVEVDTSEVTDPRIILPLSHNAEAQRRLLEYSFVLKGDNKNKPVHIMTVVRPQSSKELEASVSRVRTDLDSFKKIGNQAEVPIDVETRINHNPASGIVQGAVEVQSNLILMGWDGSQSFSKRMFGTVIDQVLSKTTLPVHIARLGHPINTTKRILVVIPSGVDRHAGFFENVHFIKKIAAQLGTTLRILVVNDDVEKYEHRFGLVEPEASMEFVAISGWDVLLETLNDETTEDDFVAVLSTRPGEIGWDDRLQDLPAELASLPPASFTIMHPREDDPEYDRQFLRFT</sequence>
<feature type="transmembrane region" description="Helical" evidence="8">
    <location>
        <begin position="276"/>
        <end position="300"/>
    </location>
</feature>
<reference evidence="11" key="1">
    <citation type="journal article" date="2022" name="Syst. Appl. Microbiol.">
        <title>Natronocalculus amylovorans gen. nov., sp. nov., and Natranaeroarchaeum aerophilus sp. nov., dominant culturable amylolytic natronoarchaea from hypersaline soda lakes in southwestern Siberia.</title>
        <authorList>
            <person name="Sorokin D.Y."/>
            <person name="Elcheninov A.G."/>
            <person name="Khizhniak T.V."/>
            <person name="Koenen M."/>
            <person name="Bale N.J."/>
            <person name="Damste J.S.S."/>
            <person name="Kublanov I.V."/>
        </authorList>
    </citation>
    <scope>NUCLEOTIDE SEQUENCE</scope>
    <source>
        <strain evidence="11">AArc-St2</strain>
    </source>
</reference>
<feature type="transmembrane region" description="Helical" evidence="8">
    <location>
        <begin position="247"/>
        <end position="264"/>
    </location>
</feature>
<comment type="caution">
    <text evidence="11">The sequence shown here is derived from an EMBL/GenBank/DDBJ whole genome shotgun (WGS) entry which is preliminary data.</text>
</comment>
<dbReference type="GO" id="GO:0016020">
    <property type="term" value="C:membrane"/>
    <property type="evidence" value="ECO:0007669"/>
    <property type="project" value="UniProtKB-SubCell"/>
</dbReference>
<dbReference type="SUPFAM" id="SSF52402">
    <property type="entry name" value="Adenine nucleotide alpha hydrolases-like"/>
    <property type="match status" value="1"/>
</dbReference>
<proteinExistence type="predicted"/>
<evidence type="ECO:0000259" key="9">
    <source>
        <dbReference type="Pfam" id="PF00582"/>
    </source>
</evidence>
<evidence type="ECO:0000259" key="10">
    <source>
        <dbReference type="Pfam" id="PF00999"/>
    </source>
</evidence>
<feature type="domain" description="UspA" evidence="9">
    <location>
        <begin position="412"/>
        <end position="542"/>
    </location>
</feature>
<keyword evidence="7 8" id="KW-0472">Membrane</keyword>